<comment type="caution">
    <text evidence="1">The sequence shown here is derived from an EMBL/GenBank/DDBJ whole genome shotgun (WGS) entry which is preliminary data.</text>
</comment>
<proteinExistence type="predicted"/>
<dbReference type="Proteomes" id="UP000239724">
    <property type="component" value="Unassembled WGS sequence"/>
</dbReference>
<dbReference type="RefSeq" id="WP_104521109.1">
    <property type="nucleotide sequence ID" value="NZ_NHRY01000234.1"/>
</dbReference>
<evidence type="ECO:0000313" key="2">
    <source>
        <dbReference type="Proteomes" id="UP000239724"/>
    </source>
</evidence>
<keyword evidence="2" id="KW-1185">Reference proteome</keyword>
<dbReference type="EMBL" id="NHRY01000234">
    <property type="protein sequence ID" value="PPQ29055.1"/>
    <property type="molecule type" value="Genomic_DNA"/>
</dbReference>
<gene>
    <name evidence="1" type="ORF">CCS01_22740</name>
</gene>
<reference evidence="1 2" key="1">
    <citation type="journal article" date="2018" name="Arch. Microbiol.">
        <title>New insights into the metabolic potential of the phototrophic purple bacterium Rhodopila globiformis DSM 161(T) from its draft genome sequence and evidence for a vanadium-dependent nitrogenase.</title>
        <authorList>
            <person name="Imhoff J.F."/>
            <person name="Rahn T."/>
            <person name="Kunzel S."/>
            <person name="Neulinger S.C."/>
        </authorList>
    </citation>
    <scope>NUCLEOTIDE SEQUENCE [LARGE SCALE GENOMIC DNA]</scope>
    <source>
        <strain evidence="1 2">DSM 161</strain>
    </source>
</reference>
<sequence>MRQSAPFLIETHHPATFRARGVATPFTTPLLAGTRVRESEKTGIELVVPNPSGGRGVYILDWAGVRSLGTPTVHDTVLIRRLSGSGRLDPAAMRSAALAVAQDGYAGRDAVVAATQAIADTGAQSLQAHFLLIVRLVEQVQPIGPAATLTAARIGDIDRRSSAVLHRLAPMMGRAPAELNDGLRAIGDLSAPIGLADQDGDARIPRLLARMQETQDSLEDWLRADMGHDLGGLGRAIARAMRMAADIGHAVLALTRAALADPVGLLRRWCAEPDSVTAIATRADWLLDGWEWVCLLWLAAMSDEARRMALLEIAQLIPVQPTEAGAWTDVAVPAEAMQQPCRVTSRENAWRSGGAAFALIGRNESLRAMSR</sequence>
<organism evidence="1 2">
    <name type="scientific">Rhodopila globiformis</name>
    <name type="common">Rhodopseudomonas globiformis</name>
    <dbReference type="NCBI Taxonomy" id="1071"/>
    <lineage>
        <taxon>Bacteria</taxon>
        <taxon>Pseudomonadati</taxon>
        <taxon>Pseudomonadota</taxon>
        <taxon>Alphaproteobacteria</taxon>
        <taxon>Acetobacterales</taxon>
        <taxon>Acetobacteraceae</taxon>
        <taxon>Rhodopila</taxon>
    </lineage>
</organism>
<evidence type="ECO:0000313" key="1">
    <source>
        <dbReference type="EMBL" id="PPQ29055.1"/>
    </source>
</evidence>
<accession>A0A2S6N357</accession>
<protein>
    <submittedName>
        <fullName evidence="1">Uncharacterized protein</fullName>
    </submittedName>
</protein>
<dbReference type="AlphaFoldDB" id="A0A2S6N357"/>
<dbReference type="OrthoDB" id="7285430at2"/>
<name>A0A2S6N357_RHOGL</name>